<feature type="compositionally biased region" description="Low complexity" evidence="1">
    <location>
        <begin position="9"/>
        <end position="20"/>
    </location>
</feature>
<proteinExistence type="predicted"/>
<dbReference type="EMBL" id="JASWJB010000513">
    <property type="protein sequence ID" value="KAK2589974.1"/>
    <property type="molecule type" value="Genomic_DNA"/>
</dbReference>
<sequence>MSTSENGQPKLSSTPSTSKSEGNWQATQMPSTTAPFESQNAESLFSSIVSYPLHTTRAELKKIAATQRHRGFGKTYA</sequence>
<dbReference type="Proteomes" id="UP001251528">
    <property type="component" value="Unassembled WGS sequence"/>
</dbReference>
<gene>
    <name evidence="2" type="ORF">QQS21_012350</name>
</gene>
<keyword evidence="3" id="KW-1185">Reference proteome</keyword>
<reference evidence="2" key="1">
    <citation type="submission" date="2023-06" db="EMBL/GenBank/DDBJ databases">
        <title>Conoideocrella luteorostrata (Hypocreales: Clavicipitaceae), a potential biocontrol fungus for elongate hemlock scale in United States Christmas tree production areas.</title>
        <authorList>
            <person name="Barrett H."/>
            <person name="Lovett B."/>
            <person name="Macias A.M."/>
            <person name="Stajich J.E."/>
            <person name="Kasson M.T."/>
        </authorList>
    </citation>
    <scope>NUCLEOTIDE SEQUENCE</scope>
    <source>
        <strain evidence="2">ARSEF 14590</strain>
    </source>
</reference>
<organism evidence="2 3">
    <name type="scientific">Conoideocrella luteorostrata</name>
    <dbReference type="NCBI Taxonomy" id="1105319"/>
    <lineage>
        <taxon>Eukaryota</taxon>
        <taxon>Fungi</taxon>
        <taxon>Dikarya</taxon>
        <taxon>Ascomycota</taxon>
        <taxon>Pezizomycotina</taxon>
        <taxon>Sordariomycetes</taxon>
        <taxon>Hypocreomycetidae</taxon>
        <taxon>Hypocreales</taxon>
        <taxon>Clavicipitaceae</taxon>
        <taxon>Conoideocrella</taxon>
    </lineage>
</organism>
<feature type="region of interest" description="Disordered" evidence="1">
    <location>
        <begin position="1"/>
        <end position="38"/>
    </location>
</feature>
<evidence type="ECO:0000313" key="2">
    <source>
        <dbReference type="EMBL" id="KAK2589974.1"/>
    </source>
</evidence>
<feature type="compositionally biased region" description="Polar residues" evidence="1">
    <location>
        <begin position="21"/>
        <end position="38"/>
    </location>
</feature>
<accession>A0AAJ0CBD3</accession>
<comment type="caution">
    <text evidence="2">The sequence shown here is derived from an EMBL/GenBank/DDBJ whole genome shotgun (WGS) entry which is preliminary data.</text>
</comment>
<evidence type="ECO:0000313" key="3">
    <source>
        <dbReference type="Proteomes" id="UP001251528"/>
    </source>
</evidence>
<dbReference type="AlphaFoldDB" id="A0AAJ0CBD3"/>
<evidence type="ECO:0000256" key="1">
    <source>
        <dbReference type="SAM" id="MobiDB-lite"/>
    </source>
</evidence>
<name>A0AAJ0CBD3_9HYPO</name>
<protein>
    <submittedName>
        <fullName evidence="2">Uncharacterized protein</fullName>
    </submittedName>
</protein>